<proteinExistence type="predicted"/>
<dbReference type="STRING" id="1291734.FD02_GL000876"/>
<dbReference type="OrthoDB" id="2249781at2"/>
<feature type="domain" description="LiaF transmembrane" evidence="3">
    <location>
        <begin position="10"/>
        <end position="103"/>
    </location>
</feature>
<dbReference type="EMBL" id="AZDJ01000001">
    <property type="protein sequence ID" value="KRK74276.1"/>
    <property type="molecule type" value="Genomic_DNA"/>
</dbReference>
<gene>
    <name evidence="4" type="ORF">FD02_GL000876</name>
</gene>
<dbReference type="Pfam" id="PF09922">
    <property type="entry name" value="LiaF-like_C"/>
    <property type="match status" value="1"/>
</dbReference>
<evidence type="ECO:0000313" key="5">
    <source>
        <dbReference type="Proteomes" id="UP000051804"/>
    </source>
</evidence>
<protein>
    <submittedName>
        <fullName evidence="4">Integral membrane protein</fullName>
    </submittedName>
</protein>
<evidence type="ECO:0000313" key="4">
    <source>
        <dbReference type="EMBL" id="KRK74276.1"/>
    </source>
</evidence>
<accession>A0A0R1K0B6</accession>
<feature type="domain" description="Cell wall-active antibiotics response LiaF-like C-terminal" evidence="2">
    <location>
        <begin position="158"/>
        <end position="224"/>
    </location>
</feature>
<dbReference type="Proteomes" id="UP000051804">
    <property type="component" value="Unassembled WGS sequence"/>
</dbReference>
<evidence type="ECO:0000259" key="2">
    <source>
        <dbReference type="Pfam" id="PF09922"/>
    </source>
</evidence>
<name>A0A0R1K0B6_9LACO</name>
<evidence type="ECO:0000256" key="1">
    <source>
        <dbReference type="SAM" id="Phobius"/>
    </source>
</evidence>
<evidence type="ECO:0000259" key="3">
    <source>
        <dbReference type="Pfam" id="PF22570"/>
    </source>
</evidence>
<feature type="transmembrane region" description="Helical" evidence="1">
    <location>
        <begin position="81"/>
        <end position="105"/>
    </location>
</feature>
<feature type="transmembrane region" description="Helical" evidence="1">
    <location>
        <begin position="9"/>
        <end position="30"/>
    </location>
</feature>
<reference evidence="4 5" key="1">
    <citation type="journal article" date="2015" name="Genome Announc.">
        <title>Expanding the biotechnology potential of lactobacilli through comparative genomics of 213 strains and associated genera.</title>
        <authorList>
            <person name="Sun Z."/>
            <person name="Harris H.M."/>
            <person name="McCann A."/>
            <person name="Guo C."/>
            <person name="Argimon S."/>
            <person name="Zhang W."/>
            <person name="Yang X."/>
            <person name="Jeffery I.B."/>
            <person name="Cooney J.C."/>
            <person name="Kagawa T.F."/>
            <person name="Liu W."/>
            <person name="Song Y."/>
            <person name="Salvetti E."/>
            <person name="Wrobel A."/>
            <person name="Rasinkangas P."/>
            <person name="Parkhill J."/>
            <person name="Rea M.C."/>
            <person name="O'Sullivan O."/>
            <person name="Ritari J."/>
            <person name="Douillard F.P."/>
            <person name="Paul Ross R."/>
            <person name="Yang R."/>
            <person name="Briner A.E."/>
            <person name="Felis G.E."/>
            <person name="de Vos W.M."/>
            <person name="Barrangou R."/>
            <person name="Klaenhammer T.R."/>
            <person name="Caufield P.W."/>
            <person name="Cui Y."/>
            <person name="Zhang H."/>
            <person name="O'Toole P.W."/>
        </authorList>
    </citation>
    <scope>NUCLEOTIDE SEQUENCE [LARGE SCALE GENOMIC DNA]</scope>
    <source>
        <strain evidence="4 5">JCM 17158</strain>
    </source>
</reference>
<dbReference type="RefSeq" id="WP_054723346.1">
    <property type="nucleotide sequence ID" value="NZ_AZDJ01000001.1"/>
</dbReference>
<keyword evidence="1" id="KW-0812">Transmembrane</keyword>
<keyword evidence="1" id="KW-1133">Transmembrane helix</keyword>
<organism evidence="4 5">
    <name type="scientific">Lacticaseibacillus nasuensis JCM 17158</name>
    <dbReference type="NCBI Taxonomy" id="1291734"/>
    <lineage>
        <taxon>Bacteria</taxon>
        <taxon>Bacillati</taxon>
        <taxon>Bacillota</taxon>
        <taxon>Bacilli</taxon>
        <taxon>Lactobacillales</taxon>
        <taxon>Lactobacillaceae</taxon>
        <taxon>Lacticaseibacillus</taxon>
    </lineage>
</organism>
<keyword evidence="5" id="KW-1185">Reference proteome</keyword>
<dbReference type="AlphaFoldDB" id="A0A0R1K0B6"/>
<dbReference type="PATRIC" id="fig|1291734.4.peg.903"/>
<keyword evidence="1" id="KW-0472">Membrane</keyword>
<dbReference type="Pfam" id="PF22570">
    <property type="entry name" value="LiaF-TM"/>
    <property type="match status" value="1"/>
</dbReference>
<dbReference type="InterPro" id="IPR054331">
    <property type="entry name" value="LiaF_TM"/>
</dbReference>
<sequence length="246" mass="26748">MNKKTYSDIFWGMFFLIGAGLLIASKLGWLGVTMGWWGWLFTIVLVAALVQSIANLSVGGVVWSLAFLAIIWNRALGIATLVPWTVLGVALLVHIGLSLVLHPFLKHHHSHLIIIKNGQNLTLTHQQGQPKEAVSRDQTVVITTKLGSVTRYVQSPDFRLADITIGLGDAKVYFDKATILADHAEIAVTGSLGDLDLYIPANWHLQSELESFLGDVKVVGTPSDAAGPTVYLTGGFKLGDIKVHYI</sequence>
<feature type="transmembrane region" description="Helical" evidence="1">
    <location>
        <begin position="36"/>
        <end position="69"/>
    </location>
</feature>
<dbReference type="InterPro" id="IPR024425">
    <property type="entry name" value="LiaF-like_C"/>
</dbReference>
<comment type="caution">
    <text evidence="4">The sequence shown here is derived from an EMBL/GenBank/DDBJ whole genome shotgun (WGS) entry which is preliminary data.</text>
</comment>